<reference evidence="2 3" key="1">
    <citation type="submission" date="2013-05" db="EMBL/GenBank/DDBJ databases">
        <title>Drechslerella stenobrocha genome reveals carnivorous origination and mechanical trapping mechanism of predatory fungi.</title>
        <authorList>
            <person name="Liu X."/>
            <person name="Zhang W."/>
            <person name="Liu K."/>
        </authorList>
    </citation>
    <scope>NUCLEOTIDE SEQUENCE [LARGE SCALE GENOMIC DNA]</scope>
    <source>
        <strain evidence="2 3">248</strain>
    </source>
</reference>
<dbReference type="EMBL" id="KI966374">
    <property type="protein sequence ID" value="EWC48517.1"/>
    <property type="molecule type" value="Genomic_DNA"/>
</dbReference>
<evidence type="ECO:0000256" key="1">
    <source>
        <dbReference type="SAM" id="MobiDB-lite"/>
    </source>
</evidence>
<proteinExistence type="predicted"/>
<evidence type="ECO:0000313" key="2">
    <source>
        <dbReference type="EMBL" id="EWC48517.1"/>
    </source>
</evidence>
<gene>
    <name evidence="2" type="ORF">DRE_07721</name>
</gene>
<feature type="region of interest" description="Disordered" evidence="1">
    <location>
        <begin position="218"/>
        <end position="237"/>
    </location>
</feature>
<protein>
    <submittedName>
        <fullName evidence="2">Uncharacterized protein</fullName>
    </submittedName>
</protein>
<keyword evidence="3" id="KW-1185">Reference proteome</keyword>
<dbReference type="OrthoDB" id="4150019at2759"/>
<dbReference type="HOGENOM" id="CLU_1053836_0_0_1"/>
<name>W7I8Y9_9PEZI</name>
<dbReference type="Proteomes" id="UP000024837">
    <property type="component" value="Unassembled WGS sequence"/>
</dbReference>
<dbReference type="AlphaFoldDB" id="W7I8Y9"/>
<accession>W7I8Y9</accession>
<evidence type="ECO:0000313" key="3">
    <source>
        <dbReference type="Proteomes" id="UP000024837"/>
    </source>
</evidence>
<organism evidence="2 3">
    <name type="scientific">Drechslerella stenobrocha 248</name>
    <dbReference type="NCBI Taxonomy" id="1043628"/>
    <lineage>
        <taxon>Eukaryota</taxon>
        <taxon>Fungi</taxon>
        <taxon>Dikarya</taxon>
        <taxon>Ascomycota</taxon>
        <taxon>Pezizomycotina</taxon>
        <taxon>Orbiliomycetes</taxon>
        <taxon>Orbiliales</taxon>
        <taxon>Orbiliaceae</taxon>
        <taxon>Drechslerella</taxon>
    </lineage>
</organism>
<sequence length="264" mass="27013">MPTPFKNALPTSSQQVNGDQILFPSEQPRLNSVTPQGSIVAQPNLTNEVFQSLSPADAVDNGLGLQGLHTPALGIAKPGADTDGSLTFHPYPGTLQSHMAYGVPGLEYNAAVLSPSYESTAANDISNNILAFYPSEDNSSKTESRVNALYGGGGGGGGGGESHIPPHTMLASSSTPGQANIKEEQVIGGASRRGSQTALAMHSSKAATISGFNLKTAPPPINTDTLSSGAKSQHGTWRRGNKACCSAGGSECGICTSNPVGQHN</sequence>
<feature type="compositionally biased region" description="Polar residues" evidence="1">
    <location>
        <begin position="222"/>
        <end position="235"/>
    </location>
</feature>